<evidence type="ECO:0000256" key="4">
    <source>
        <dbReference type="ARBA" id="ARBA00022989"/>
    </source>
</evidence>
<keyword evidence="7" id="KW-0675">Receptor</keyword>
<feature type="transmembrane region" description="Helical" evidence="10">
    <location>
        <begin position="180"/>
        <end position="202"/>
    </location>
</feature>
<evidence type="ECO:0000259" key="11">
    <source>
        <dbReference type="PROSITE" id="PS50262"/>
    </source>
</evidence>
<evidence type="ECO:0000313" key="12">
    <source>
        <dbReference type="Ensembl" id="ENSOMEP00000029112.1"/>
    </source>
</evidence>
<evidence type="ECO:0000256" key="3">
    <source>
        <dbReference type="ARBA" id="ARBA00022692"/>
    </source>
</evidence>
<name>A0A3B3DG75_ORYME</name>
<keyword evidence="3 10" id="KW-0812">Transmembrane</keyword>
<keyword evidence="2" id="KW-1003">Cell membrane</keyword>
<dbReference type="Proteomes" id="UP000261560">
    <property type="component" value="Unplaced"/>
</dbReference>
<dbReference type="InterPro" id="IPR017452">
    <property type="entry name" value="GPCR_Rhodpsn_7TM"/>
</dbReference>
<dbReference type="InterPro" id="IPR000276">
    <property type="entry name" value="GPCR_Rhodpsn"/>
</dbReference>
<protein>
    <recommendedName>
        <fullName evidence="11">G-protein coupled receptors family 1 profile domain-containing protein</fullName>
    </recommendedName>
</protein>
<comment type="subcellular location">
    <subcellularLocation>
        <location evidence="1">Cell membrane</location>
        <topology evidence="1">Multi-pass membrane protein</topology>
    </subcellularLocation>
</comment>
<dbReference type="GO" id="GO:0071875">
    <property type="term" value="P:adrenergic receptor signaling pathway"/>
    <property type="evidence" value="ECO:0007669"/>
    <property type="project" value="UniProtKB-ARBA"/>
</dbReference>
<keyword evidence="6 10" id="KW-0472">Membrane</keyword>
<dbReference type="GeneTree" id="ENSGT00390000009609"/>
<evidence type="ECO:0000256" key="2">
    <source>
        <dbReference type="ARBA" id="ARBA00022475"/>
    </source>
</evidence>
<reference evidence="12" key="2">
    <citation type="submission" date="2025-09" db="UniProtKB">
        <authorList>
            <consortium name="Ensembl"/>
        </authorList>
    </citation>
    <scope>IDENTIFICATION</scope>
</reference>
<feature type="domain" description="G-protein coupled receptors family 1 profile" evidence="11">
    <location>
        <begin position="80"/>
        <end position="500"/>
    </location>
</feature>
<evidence type="ECO:0000256" key="6">
    <source>
        <dbReference type="ARBA" id="ARBA00023136"/>
    </source>
</evidence>
<dbReference type="PROSITE" id="PS50262">
    <property type="entry name" value="G_PROTEIN_RECEP_F1_2"/>
    <property type="match status" value="1"/>
</dbReference>
<dbReference type="PANTHER" id="PTHR24248:SF129">
    <property type="entry name" value="G-PROTEIN COUPLED RECEPTORS FAMILY 1 PROFILE DOMAIN-CONTAINING PROTEIN"/>
    <property type="match status" value="1"/>
</dbReference>
<dbReference type="Gene3D" id="1.20.1070.10">
    <property type="entry name" value="Rhodopsin 7-helix transmembrane proteins"/>
    <property type="match status" value="2"/>
</dbReference>
<feature type="region of interest" description="Disordered" evidence="9">
    <location>
        <begin position="267"/>
        <end position="414"/>
    </location>
</feature>
<sequence>MVVVALESCTCLHWLPFCPSISLRPAISTTSLYTSFQQKGRSTPAWDSGNVTVWEEYINVGLVVANSLLLLITSFVGIAANSFVILAVYRQKSLQTSVNALVVNLAVVDLLRCTVDCPFLLAIIIAVHQGGRVDGRVCDTQMASFYFSSCLQLLTLACISGERYQAVARPFKESQRKRRLAVLIPLTWTLAVLVAALCLKYLKNSPVYVRCTGPLRGPSSPYDTVGLYMLLPLWAACFAVIIGFYARIFALLRSHNRKIFDEGTSAVKRDPTEGSQRKPDVSVSENAHKKLEQKQILGVRVAPTQTEPNPLQENSLLTSGEAPRCVSVGSEKKTEFKNTLEMSQPLTEQAVEKHLKTQQWRESSMKTEARASNQDSVVDRESMRMPGVSSGEKQSREQLETVKKPTERSPKAPFQDPEYISVLQTDPNNRKDEETAAASAFHQVCVQPPVNEAVKTPAVMEGAVCMMPSKAGKERARKKKESKVARRAGYIILTFLLFWLLYSQTGNPMIYAAVNPQFRSEFYKLKNWIKSKFN</sequence>
<feature type="compositionally biased region" description="Polar residues" evidence="9">
    <location>
        <begin position="303"/>
        <end position="318"/>
    </location>
</feature>
<evidence type="ECO:0000256" key="5">
    <source>
        <dbReference type="ARBA" id="ARBA00023040"/>
    </source>
</evidence>
<dbReference type="PANTHER" id="PTHR24248">
    <property type="entry name" value="ADRENERGIC RECEPTOR-RELATED G-PROTEIN COUPLED RECEPTOR"/>
    <property type="match status" value="1"/>
</dbReference>
<dbReference type="Ensembl" id="ENSOMET00000032242.1">
    <property type="protein sequence ID" value="ENSOMEP00000029112.1"/>
    <property type="gene ID" value="ENSOMEG00000001004.1"/>
</dbReference>
<keyword evidence="5" id="KW-0297">G-protein coupled receptor</keyword>
<dbReference type="CDD" id="cd00637">
    <property type="entry name" value="7tm_classA_rhodopsin-like"/>
    <property type="match status" value="1"/>
</dbReference>
<dbReference type="GO" id="GO:0004930">
    <property type="term" value="F:G protein-coupled receptor activity"/>
    <property type="evidence" value="ECO:0007669"/>
    <property type="project" value="UniProtKB-KW"/>
</dbReference>
<keyword evidence="8" id="KW-0807">Transducer</keyword>
<dbReference type="PaxDb" id="30732-ENSOMEP00000029112"/>
<feature type="transmembrane region" description="Helical" evidence="10">
    <location>
        <begin position="68"/>
        <end position="89"/>
    </location>
</feature>
<dbReference type="Pfam" id="PF00001">
    <property type="entry name" value="7tm_1"/>
    <property type="match status" value="1"/>
</dbReference>
<reference evidence="12" key="1">
    <citation type="submission" date="2025-08" db="UniProtKB">
        <authorList>
            <consortium name="Ensembl"/>
        </authorList>
    </citation>
    <scope>IDENTIFICATION</scope>
</reference>
<accession>A0A3B3DG75</accession>
<evidence type="ECO:0000256" key="7">
    <source>
        <dbReference type="ARBA" id="ARBA00023170"/>
    </source>
</evidence>
<proteinExistence type="predicted"/>
<dbReference type="OMA" id="FWLPLIT"/>
<evidence type="ECO:0000313" key="13">
    <source>
        <dbReference type="Proteomes" id="UP000261560"/>
    </source>
</evidence>
<feature type="compositionally biased region" description="Basic and acidic residues" evidence="9">
    <location>
        <begin position="393"/>
        <end position="410"/>
    </location>
</feature>
<feature type="transmembrane region" description="Helical" evidence="10">
    <location>
        <begin position="484"/>
        <end position="502"/>
    </location>
</feature>
<dbReference type="PRINTS" id="PR00237">
    <property type="entry name" value="GPCRRHODOPSN"/>
</dbReference>
<organism evidence="12 13">
    <name type="scientific">Oryzias melastigma</name>
    <name type="common">Marine medaka</name>
    <dbReference type="NCBI Taxonomy" id="30732"/>
    <lineage>
        <taxon>Eukaryota</taxon>
        <taxon>Metazoa</taxon>
        <taxon>Chordata</taxon>
        <taxon>Craniata</taxon>
        <taxon>Vertebrata</taxon>
        <taxon>Euteleostomi</taxon>
        <taxon>Actinopterygii</taxon>
        <taxon>Neopterygii</taxon>
        <taxon>Teleostei</taxon>
        <taxon>Neoteleostei</taxon>
        <taxon>Acanthomorphata</taxon>
        <taxon>Ovalentaria</taxon>
        <taxon>Atherinomorphae</taxon>
        <taxon>Beloniformes</taxon>
        <taxon>Adrianichthyidae</taxon>
        <taxon>Oryziinae</taxon>
        <taxon>Oryzias</taxon>
    </lineage>
</organism>
<dbReference type="STRING" id="30732.ENSOMEP00000029112"/>
<evidence type="ECO:0000256" key="8">
    <source>
        <dbReference type="ARBA" id="ARBA00023224"/>
    </source>
</evidence>
<dbReference type="GO" id="GO:0005886">
    <property type="term" value="C:plasma membrane"/>
    <property type="evidence" value="ECO:0007669"/>
    <property type="project" value="UniProtKB-SubCell"/>
</dbReference>
<dbReference type="AlphaFoldDB" id="A0A3B3DG75"/>
<evidence type="ECO:0000256" key="1">
    <source>
        <dbReference type="ARBA" id="ARBA00004651"/>
    </source>
</evidence>
<dbReference type="SUPFAM" id="SSF81321">
    <property type="entry name" value="Family A G protein-coupled receptor-like"/>
    <property type="match status" value="1"/>
</dbReference>
<feature type="transmembrane region" description="Helical" evidence="10">
    <location>
        <begin position="225"/>
        <end position="248"/>
    </location>
</feature>
<evidence type="ECO:0000256" key="9">
    <source>
        <dbReference type="SAM" id="MobiDB-lite"/>
    </source>
</evidence>
<keyword evidence="13" id="KW-1185">Reference proteome</keyword>
<keyword evidence="4 10" id="KW-1133">Transmembrane helix</keyword>
<evidence type="ECO:0000256" key="10">
    <source>
        <dbReference type="SAM" id="Phobius"/>
    </source>
</evidence>
<feature type="compositionally biased region" description="Basic and acidic residues" evidence="9">
    <location>
        <begin position="267"/>
        <end position="293"/>
    </location>
</feature>